<sequence length="143" mass="14893">MRRSVYYMGRSLTRRHLNACNSPLATGFVRPNAFSSTMHGLAASPLCGLGFIGGGGAVIGANGALVASSETALSQLLTSIIAQGKPVSALATVVCIQNISSCVCACVRVLLGLTLKMFSPFLTTRGDTTVTLYAPSLKRDEPQ</sequence>
<dbReference type="eggNOG" id="ENOG502SB9Y">
    <property type="taxonomic scope" value="Eukaryota"/>
</dbReference>
<gene>
    <name evidence="2" type="ORF">LPMP_220270</name>
</gene>
<evidence type="ECO:0000313" key="2">
    <source>
        <dbReference type="EMBL" id="AIN98321.1"/>
    </source>
</evidence>
<dbReference type="OrthoDB" id="277602at2759"/>
<dbReference type="AlphaFoldDB" id="A0A088S9K8"/>
<keyword evidence="1" id="KW-0812">Transmembrane</keyword>
<evidence type="ECO:0000256" key="1">
    <source>
        <dbReference type="SAM" id="Phobius"/>
    </source>
</evidence>
<dbReference type="RefSeq" id="XP_010699028.1">
    <property type="nucleotide sequence ID" value="XM_010700726.1"/>
</dbReference>
<feature type="transmembrane region" description="Helical" evidence="1">
    <location>
        <begin position="87"/>
        <end position="111"/>
    </location>
</feature>
<dbReference type="Proteomes" id="UP000063063">
    <property type="component" value="Chromosome 22"/>
</dbReference>
<dbReference type="EMBL" id="CP009391">
    <property type="protein sequence ID" value="AIN98321.1"/>
    <property type="molecule type" value="Genomic_DNA"/>
</dbReference>
<feature type="transmembrane region" description="Helical" evidence="1">
    <location>
        <begin position="46"/>
        <end position="67"/>
    </location>
</feature>
<dbReference type="KEGG" id="lpan:LPMP_220270"/>
<proteinExistence type="predicted"/>
<keyword evidence="3" id="KW-1185">Reference proteome</keyword>
<keyword evidence="1" id="KW-1133">Transmembrane helix</keyword>
<protein>
    <submittedName>
        <fullName evidence="2">Uncharacterized protein</fullName>
    </submittedName>
</protein>
<accession>A0A088S9K8</accession>
<reference evidence="2 3" key="1">
    <citation type="journal article" date="2015" name="Sci. Rep.">
        <title>The genome of Leishmania panamensis: insights into genomics of the L. (Viannia) subgenus.</title>
        <authorList>
            <person name="Llanes A."/>
            <person name="Restrepo C.M."/>
            <person name="Vecchio G.D."/>
            <person name="Anguizola F.J."/>
            <person name="Lleonart R."/>
        </authorList>
    </citation>
    <scope>NUCLEOTIDE SEQUENCE [LARGE SCALE GENOMIC DNA]</scope>
    <source>
        <strain evidence="2 3">MHOM/PA/94/PSC-1</strain>
    </source>
</reference>
<dbReference type="VEuPathDB" id="TriTrypDB:LPMP_220270"/>
<name>A0A088S9K8_LEIPA</name>
<organism evidence="2 3">
    <name type="scientific">Leishmania panamensis</name>
    <dbReference type="NCBI Taxonomy" id="5679"/>
    <lineage>
        <taxon>Eukaryota</taxon>
        <taxon>Discoba</taxon>
        <taxon>Euglenozoa</taxon>
        <taxon>Kinetoplastea</taxon>
        <taxon>Metakinetoplastina</taxon>
        <taxon>Trypanosomatida</taxon>
        <taxon>Trypanosomatidae</taxon>
        <taxon>Leishmaniinae</taxon>
        <taxon>Leishmania</taxon>
        <taxon>Leishmania guyanensis species complex</taxon>
    </lineage>
</organism>
<dbReference type="GeneID" id="22575073"/>
<keyword evidence="1" id="KW-0472">Membrane</keyword>
<evidence type="ECO:0000313" key="3">
    <source>
        <dbReference type="Proteomes" id="UP000063063"/>
    </source>
</evidence>